<evidence type="ECO:0000259" key="9">
    <source>
        <dbReference type="Pfam" id="PF00149"/>
    </source>
</evidence>
<dbReference type="GO" id="GO:0008408">
    <property type="term" value="F:3'-5' exonuclease activity"/>
    <property type="evidence" value="ECO:0007669"/>
    <property type="project" value="InterPro"/>
</dbReference>
<dbReference type="Gene3D" id="3.60.21.10">
    <property type="match status" value="1"/>
</dbReference>
<evidence type="ECO:0000313" key="11">
    <source>
        <dbReference type="EMBL" id="RUS57248.1"/>
    </source>
</evidence>
<dbReference type="RefSeq" id="WP_126990147.1">
    <property type="nucleotide sequence ID" value="NZ_JTFC01000026.1"/>
</dbReference>
<evidence type="ECO:0000256" key="5">
    <source>
        <dbReference type="ARBA" id="ARBA00022801"/>
    </source>
</evidence>
<dbReference type="Pfam" id="PF12320">
    <property type="entry name" value="SbcD_C"/>
    <property type="match status" value="1"/>
</dbReference>
<keyword evidence="6 8" id="KW-0269">Exonuclease</keyword>
<dbReference type="OrthoDB" id="9773856at2"/>
<dbReference type="PANTHER" id="PTHR30337">
    <property type="entry name" value="COMPONENT OF ATP-DEPENDENT DSDNA EXONUCLEASE"/>
    <property type="match status" value="1"/>
</dbReference>
<reference evidence="11 12" key="1">
    <citation type="submission" date="2014-11" db="EMBL/GenBank/DDBJ databases">
        <title>Genome sequence and analysis of novel Kurthia sp.</title>
        <authorList>
            <person name="Lawson J.N."/>
            <person name="Gonzalez J.E."/>
            <person name="Rinauldi L."/>
            <person name="Xuan Z."/>
            <person name="Firman A."/>
            <person name="Shaddox L."/>
            <person name="Trudeau A."/>
            <person name="Shah S."/>
            <person name="Reiman D."/>
        </authorList>
    </citation>
    <scope>NUCLEOTIDE SEQUENCE [LARGE SCALE GENOMIC DNA]</scope>
    <source>
        <strain evidence="11 12">3B1D</strain>
    </source>
</reference>
<comment type="function">
    <text evidence="8">SbcCD cleaves DNA hairpin structures. These structures can inhibit DNA replication and are intermediates in certain DNA recombination reactions. The complex acts as a 3'-&gt;5' double strand exonuclease that can open hairpins. It also has a 5' single-strand endonuclease activity.</text>
</comment>
<dbReference type="Pfam" id="PF00149">
    <property type="entry name" value="Metallophos"/>
    <property type="match status" value="1"/>
</dbReference>
<dbReference type="InterPro" id="IPR041796">
    <property type="entry name" value="Mre11_N"/>
</dbReference>
<evidence type="ECO:0000256" key="4">
    <source>
        <dbReference type="ARBA" id="ARBA00022722"/>
    </source>
</evidence>
<dbReference type="InterPro" id="IPR050535">
    <property type="entry name" value="DNA_Repair-Maintenance_Comp"/>
</dbReference>
<organism evidence="11 12">
    <name type="scientific">Candidatus Kurthia intestinigallinarum</name>
    <dbReference type="NCBI Taxonomy" id="1562256"/>
    <lineage>
        <taxon>Bacteria</taxon>
        <taxon>Bacillati</taxon>
        <taxon>Bacillota</taxon>
        <taxon>Bacilli</taxon>
        <taxon>Bacillales</taxon>
        <taxon>Caryophanaceae</taxon>
        <taxon>Kurthia</taxon>
    </lineage>
</organism>
<dbReference type="NCBIfam" id="TIGR00619">
    <property type="entry name" value="sbcd"/>
    <property type="match status" value="1"/>
</dbReference>
<protein>
    <recommendedName>
        <fullName evidence="3 8">Nuclease SbcCD subunit D</fullName>
    </recommendedName>
</protein>
<keyword evidence="4 8" id="KW-0540">Nuclease</keyword>
<evidence type="ECO:0000256" key="1">
    <source>
        <dbReference type="ARBA" id="ARBA00010555"/>
    </source>
</evidence>
<evidence type="ECO:0000313" key="12">
    <source>
        <dbReference type="Proteomes" id="UP000288623"/>
    </source>
</evidence>
<dbReference type="GO" id="GO:0006310">
    <property type="term" value="P:DNA recombination"/>
    <property type="evidence" value="ECO:0007669"/>
    <property type="project" value="UniProtKB-KW"/>
</dbReference>
<dbReference type="InterPro" id="IPR029052">
    <property type="entry name" value="Metallo-depent_PP-like"/>
</dbReference>
<comment type="caution">
    <text evidence="11">The sequence shown here is derived from an EMBL/GenBank/DDBJ whole genome shotgun (WGS) entry which is preliminary data.</text>
</comment>
<dbReference type="GO" id="GO:0004519">
    <property type="term" value="F:endonuclease activity"/>
    <property type="evidence" value="ECO:0007669"/>
    <property type="project" value="UniProtKB-KW"/>
</dbReference>
<keyword evidence="8" id="KW-0235">DNA replication</keyword>
<dbReference type="InterPro" id="IPR004593">
    <property type="entry name" value="SbcD"/>
</dbReference>
<dbReference type="EMBL" id="JTFC01000026">
    <property type="protein sequence ID" value="RUS57248.1"/>
    <property type="molecule type" value="Genomic_DNA"/>
</dbReference>
<keyword evidence="8" id="KW-0255">Endonuclease</keyword>
<proteinExistence type="inferred from homology"/>
<evidence type="ECO:0000256" key="7">
    <source>
        <dbReference type="ARBA" id="ARBA00023172"/>
    </source>
</evidence>
<sequence length="388" mass="43844">MKILHTADWHLGKLVQSVYMTADQRHILNQFIEHVDIEKPDAIIIAGDLYDRSIPPTEAIQLLDDTLQKIVVERGIPVLAIAGNHDSASRIDFATSLMTQSGLYMVGKWTPDSEPVCLQDDEGEVYFWLIPFMDPSEVRYVLNDDSIRTHQQAMEAIMASITPKMKADARHVFVGHAFVTKGGVEEEKDSEGERPLAIGGSECIDAALFDAFDYAAFGHLHGAHFVGKETIRYAGSPLKYSISEEHHKKGYLVVELSTEQATITKKELQPLRDMRRIKAYMADILASEPSDDYVFVTLLDEQPILSPMEKIRGIYKNAMHVERQTIVHVNDKQQTTSRRQMDDVALFKAFYAEMLPGDIPDDTLSLFNELLAEQLQNEREGGNYECNR</sequence>
<keyword evidence="12" id="KW-1185">Reference proteome</keyword>
<accession>A0A433RVF0</accession>
<keyword evidence="5 8" id="KW-0378">Hydrolase</keyword>
<evidence type="ECO:0000256" key="8">
    <source>
        <dbReference type="RuleBase" id="RU363069"/>
    </source>
</evidence>
<dbReference type="PANTHER" id="PTHR30337:SF0">
    <property type="entry name" value="NUCLEASE SBCCD SUBUNIT D"/>
    <property type="match status" value="1"/>
</dbReference>
<evidence type="ECO:0000256" key="6">
    <source>
        <dbReference type="ARBA" id="ARBA00022839"/>
    </source>
</evidence>
<keyword evidence="7 8" id="KW-0233">DNA recombination</keyword>
<comment type="subunit">
    <text evidence="2 8">Heterodimer of SbcC and SbcD.</text>
</comment>
<gene>
    <name evidence="8" type="primary">sbcD</name>
    <name evidence="11" type="ORF">QI30_06610</name>
</gene>
<dbReference type="InterPro" id="IPR026843">
    <property type="entry name" value="SbcD_C"/>
</dbReference>
<dbReference type="GO" id="GO:0006260">
    <property type="term" value="P:DNA replication"/>
    <property type="evidence" value="ECO:0007669"/>
    <property type="project" value="UniProtKB-KW"/>
</dbReference>
<feature type="domain" description="Calcineurin-like phosphoesterase" evidence="9">
    <location>
        <begin position="1"/>
        <end position="221"/>
    </location>
</feature>
<dbReference type="SUPFAM" id="SSF56300">
    <property type="entry name" value="Metallo-dependent phosphatases"/>
    <property type="match status" value="1"/>
</dbReference>
<evidence type="ECO:0000256" key="2">
    <source>
        <dbReference type="ARBA" id="ARBA00011322"/>
    </source>
</evidence>
<dbReference type="AlphaFoldDB" id="A0A433RVF0"/>
<comment type="similarity">
    <text evidence="1 8">Belongs to the SbcD family.</text>
</comment>
<evidence type="ECO:0000256" key="3">
    <source>
        <dbReference type="ARBA" id="ARBA00013365"/>
    </source>
</evidence>
<evidence type="ECO:0000259" key="10">
    <source>
        <dbReference type="Pfam" id="PF12320"/>
    </source>
</evidence>
<name>A0A433RVF0_9BACL</name>
<feature type="domain" description="Nuclease SbcCD subunit D C-terminal" evidence="10">
    <location>
        <begin position="270"/>
        <end position="354"/>
    </location>
</feature>
<dbReference type="CDD" id="cd00840">
    <property type="entry name" value="MPP_Mre11_N"/>
    <property type="match status" value="1"/>
</dbReference>
<dbReference type="InterPro" id="IPR004843">
    <property type="entry name" value="Calcineurin-like_PHP"/>
</dbReference>
<dbReference type="Proteomes" id="UP000288623">
    <property type="component" value="Unassembled WGS sequence"/>
</dbReference>